<dbReference type="AlphaFoldDB" id="A0AAU7M678"/>
<protein>
    <submittedName>
        <fullName evidence="2">Uncharacterized protein</fullName>
    </submittedName>
</protein>
<gene>
    <name evidence="3" type="ORF">ABUL08_25930</name>
    <name evidence="2" type="ORF">VK199_25850</name>
</gene>
<dbReference type="EMBL" id="CP159342">
    <property type="protein sequence ID" value="XCH73682.1"/>
    <property type="molecule type" value="Genomic_DNA"/>
</dbReference>
<sequence length="269" mass="28604">MNLDPKTIAADLMVSNARFVTAPEVWAHIGQAYDTAELDASLADEVADLIAKAGIGLTWPDGTTNTELDAARVEIERLKTRVNELTRGAGATAADSDELPPTTETPFEAAHRLAPQPATRDTATRDAWIRHYAAEALAAYAVFQTEINAHLAAGPHAGSRLDLGYLILAAGAATTTAAALADPADAPNLIWDLTPEAGALNGEWQDWLVETLVKHGVNPGHIDREYDPDDFADALAAEPSDEPYVCPECGETAYLHFPQCSIAAARVTP</sequence>
<reference evidence="3" key="2">
    <citation type="submission" date="2024-06" db="EMBL/GenBank/DDBJ databases">
        <title>Micromonospora mangrovi CCTCC AA 2012012 genome sequences.</title>
        <authorList>
            <person name="Gao J."/>
        </authorList>
    </citation>
    <scope>NUCLEOTIDE SEQUENCE</scope>
    <source>
        <strain evidence="3">CCTCC AA 2012012</strain>
    </source>
</reference>
<evidence type="ECO:0000313" key="3">
    <source>
        <dbReference type="EMBL" id="XCH73682.1"/>
    </source>
</evidence>
<organism evidence="2">
    <name type="scientific">Micromonospora sp. CCTCC AA 2012012</name>
    <dbReference type="NCBI Taxonomy" id="3111921"/>
    <lineage>
        <taxon>Bacteria</taxon>
        <taxon>Bacillati</taxon>
        <taxon>Actinomycetota</taxon>
        <taxon>Actinomycetes</taxon>
        <taxon>Micromonosporales</taxon>
        <taxon>Micromonosporaceae</taxon>
        <taxon>Micromonospora</taxon>
    </lineage>
</organism>
<feature type="region of interest" description="Disordered" evidence="1">
    <location>
        <begin position="86"/>
        <end position="120"/>
    </location>
</feature>
<dbReference type="EMBL" id="CP157762">
    <property type="protein sequence ID" value="XBP92985.1"/>
    <property type="molecule type" value="Genomic_DNA"/>
</dbReference>
<name>A0AAU7M678_9ACTN</name>
<reference evidence="2" key="1">
    <citation type="submission" date="2024-01" db="EMBL/GenBank/DDBJ databases">
        <title>The genome sequence of Micromonospora mangrovi CCTCC AA 2012012.</title>
        <authorList>
            <person name="Gao J."/>
        </authorList>
    </citation>
    <scope>NUCLEOTIDE SEQUENCE</scope>
    <source>
        <strain evidence="2">CCTCC AA 2012012</strain>
    </source>
</reference>
<proteinExistence type="predicted"/>
<dbReference type="RefSeq" id="WP_350932611.1">
    <property type="nucleotide sequence ID" value="NZ_CP157762.1"/>
</dbReference>
<evidence type="ECO:0000256" key="1">
    <source>
        <dbReference type="SAM" id="MobiDB-lite"/>
    </source>
</evidence>
<accession>A0AAU7M678</accession>
<evidence type="ECO:0000313" key="2">
    <source>
        <dbReference type="EMBL" id="XBP92985.1"/>
    </source>
</evidence>